<feature type="domain" description="PRD" evidence="6">
    <location>
        <begin position="265"/>
        <end position="371"/>
    </location>
</feature>
<keyword evidence="1" id="KW-0677">Repeat</keyword>
<sequence>MNKEWELLRYLKRNMGNYCTSKELAEQFEVSTRTIRNYIKRLNVIDPDLIISSSKGYTANPDKSFAEMNNKNVKNQRKIYILRRLIKNVDRGLDLYDLADSLYLSDSTLKSTINFINKDIRQWNLSIKTRDSKLYIDGDPYAIRHLLMNLLNQSSFENFDISYDVQEILGPTIKLDDLYSLSLTYLDSEATNTYFVESLVFHIAVALDRATTKQTTHQVMTSVTAQKIVDEIQTRYALYFLKEDLVEFDELFEHIYHRSTDISALKDNRRIKEIGEVLKELENVYGISFENKDFKDRLIIHISNLYQRAQKNIFSRNLSFEKIKAKYPILFDIAVYLASCLEKKLGIEINDDEIAFLTLHIGSFLKNDPIPSLRLKTAIITPGYLNEGAQIAEQIKREFKDDLLVTEILEGNIFHQLTERYDLIITSFPISEFEQLKISSSKQVAVHDQLLPIEKNAIWEAIRAIKNTYYINEITSHLTAVIRDNHFIVHYTGHTYEEALRAIADKLRKSQSVSDNYFDQLIERENASYTSFPSGIAIPHTLAMDAKKTDVVILIPKESIPWGETNVRLIVGLSISKKDRKIFNKIFQRFVEVVSVKENVLMLSKQENPKQFLSRLIHLLGEGNYYE</sequence>
<dbReference type="AlphaFoldDB" id="R3WMX4"/>
<dbReference type="InterPro" id="IPR013196">
    <property type="entry name" value="HTH_11"/>
</dbReference>
<dbReference type="Gene3D" id="1.10.1790.10">
    <property type="entry name" value="PRD domain"/>
    <property type="match status" value="1"/>
</dbReference>
<dbReference type="SUPFAM" id="SSF55804">
    <property type="entry name" value="Phoshotransferase/anion transport protein"/>
    <property type="match status" value="1"/>
</dbReference>
<dbReference type="Gene3D" id="3.40.930.10">
    <property type="entry name" value="Mannitol-specific EII, Chain A"/>
    <property type="match status" value="1"/>
</dbReference>
<dbReference type="InterPro" id="IPR016152">
    <property type="entry name" value="PTrfase/Anion_transptr"/>
</dbReference>
<dbReference type="eggNOG" id="COG4668">
    <property type="taxonomic scope" value="Bacteria"/>
</dbReference>
<dbReference type="InterPro" id="IPR036388">
    <property type="entry name" value="WH-like_DNA-bd_sf"/>
</dbReference>
<dbReference type="Pfam" id="PF05043">
    <property type="entry name" value="Mga"/>
    <property type="match status" value="1"/>
</dbReference>
<dbReference type="PANTHER" id="PTHR30185:SF12">
    <property type="entry name" value="TRANSCRIPTIONAL REGULATOR MANR"/>
    <property type="match status" value="1"/>
</dbReference>
<dbReference type="InterPro" id="IPR050661">
    <property type="entry name" value="BglG_antiterminators"/>
</dbReference>
<protein>
    <submittedName>
        <fullName evidence="7">Uncharacterized protein</fullName>
    </submittedName>
</protein>
<dbReference type="InterPro" id="IPR011608">
    <property type="entry name" value="PRD"/>
</dbReference>
<dbReference type="InterPro" id="IPR036634">
    <property type="entry name" value="PRD_sf"/>
</dbReference>
<feature type="domain" description="PTS EIIA type-2" evidence="5">
    <location>
        <begin position="480"/>
        <end position="623"/>
    </location>
</feature>
<keyword evidence="2" id="KW-0805">Transcription regulation</keyword>
<reference evidence="7 8" key="1">
    <citation type="submission" date="2013-02" db="EMBL/GenBank/DDBJ databases">
        <title>The Genome Sequence of Enterococcus phoeniculicola BAA-412.</title>
        <authorList>
            <consortium name="The Broad Institute Genome Sequencing Platform"/>
            <consortium name="The Broad Institute Genome Sequencing Center for Infectious Disease"/>
            <person name="Earl A.M."/>
            <person name="Gilmore M.S."/>
            <person name="Lebreton F."/>
            <person name="Walker B."/>
            <person name="Young S.K."/>
            <person name="Zeng Q."/>
            <person name="Gargeya S."/>
            <person name="Fitzgerald M."/>
            <person name="Haas B."/>
            <person name="Abouelleil A."/>
            <person name="Alvarado L."/>
            <person name="Arachchi H.M."/>
            <person name="Berlin A.M."/>
            <person name="Chapman S.B."/>
            <person name="Dewar J."/>
            <person name="Goldberg J."/>
            <person name="Griggs A."/>
            <person name="Gujja S."/>
            <person name="Hansen M."/>
            <person name="Howarth C."/>
            <person name="Imamovic A."/>
            <person name="Larimer J."/>
            <person name="McCowan C."/>
            <person name="Murphy C."/>
            <person name="Neiman D."/>
            <person name="Pearson M."/>
            <person name="Priest M."/>
            <person name="Roberts A."/>
            <person name="Saif S."/>
            <person name="Shea T."/>
            <person name="Sisk P."/>
            <person name="Sykes S."/>
            <person name="Wortman J."/>
            <person name="Nusbaum C."/>
            <person name="Birren B."/>
        </authorList>
    </citation>
    <scope>NUCLEOTIDE SEQUENCE [LARGE SCALE GENOMIC DNA]</scope>
    <source>
        <strain evidence="7 8">ATCC BAA-412</strain>
    </source>
</reference>
<dbReference type="PANTHER" id="PTHR30185">
    <property type="entry name" value="CRYPTIC BETA-GLUCOSIDE BGL OPERON ANTITERMINATOR"/>
    <property type="match status" value="1"/>
</dbReference>
<dbReference type="eggNOG" id="COG3711">
    <property type="taxonomic scope" value="Bacteria"/>
</dbReference>
<dbReference type="InterPro" id="IPR007737">
    <property type="entry name" value="Mga_HTH"/>
</dbReference>
<evidence type="ECO:0000256" key="4">
    <source>
        <dbReference type="ARBA" id="ARBA00023163"/>
    </source>
</evidence>
<organism evidence="7 8">
    <name type="scientific">Enterococcus phoeniculicola ATCC BAA-412</name>
    <dbReference type="NCBI Taxonomy" id="1158610"/>
    <lineage>
        <taxon>Bacteria</taxon>
        <taxon>Bacillati</taxon>
        <taxon>Bacillota</taxon>
        <taxon>Bacilli</taxon>
        <taxon>Lactobacillales</taxon>
        <taxon>Enterococcaceae</taxon>
        <taxon>Enterococcus</taxon>
    </lineage>
</organism>
<evidence type="ECO:0000259" key="6">
    <source>
        <dbReference type="PROSITE" id="PS51372"/>
    </source>
</evidence>
<dbReference type="STRING" id="154621.RV11_GL002320"/>
<dbReference type="OrthoDB" id="3710983at2"/>
<dbReference type="InterPro" id="IPR002178">
    <property type="entry name" value="PTS_EIIA_type-2_dom"/>
</dbReference>
<dbReference type="PROSITE" id="PS51094">
    <property type="entry name" value="PTS_EIIA_TYPE_2"/>
    <property type="match status" value="1"/>
</dbReference>
<proteinExistence type="predicted"/>
<evidence type="ECO:0000256" key="2">
    <source>
        <dbReference type="ARBA" id="ARBA00023015"/>
    </source>
</evidence>
<accession>R3WMX4</accession>
<evidence type="ECO:0000256" key="1">
    <source>
        <dbReference type="ARBA" id="ARBA00022737"/>
    </source>
</evidence>
<evidence type="ECO:0000313" key="8">
    <source>
        <dbReference type="Proteomes" id="UP000013785"/>
    </source>
</evidence>
<dbReference type="PROSITE" id="PS51372">
    <property type="entry name" value="PRD_2"/>
    <property type="match status" value="1"/>
</dbReference>
<dbReference type="SUPFAM" id="SSF63520">
    <property type="entry name" value="PTS-regulatory domain, PRD"/>
    <property type="match status" value="1"/>
</dbReference>
<dbReference type="Proteomes" id="UP000013785">
    <property type="component" value="Unassembled WGS sequence"/>
</dbReference>
<evidence type="ECO:0000256" key="3">
    <source>
        <dbReference type="ARBA" id="ARBA00023159"/>
    </source>
</evidence>
<dbReference type="Pfam" id="PF00359">
    <property type="entry name" value="PTS_EIIA_2"/>
    <property type="match status" value="1"/>
</dbReference>
<name>R3WMX4_9ENTE</name>
<dbReference type="HOGENOM" id="CLU_013442_5_2_9"/>
<dbReference type="EMBL" id="AJAT01000005">
    <property type="protein sequence ID" value="EOL49211.1"/>
    <property type="molecule type" value="Genomic_DNA"/>
</dbReference>
<dbReference type="PATRIC" id="fig|1158610.3.peg.90"/>
<keyword evidence="4" id="KW-0804">Transcription</keyword>
<evidence type="ECO:0000313" key="7">
    <source>
        <dbReference type="EMBL" id="EOL49211.1"/>
    </source>
</evidence>
<evidence type="ECO:0000259" key="5">
    <source>
        <dbReference type="PROSITE" id="PS51094"/>
    </source>
</evidence>
<dbReference type="RefSeq" id="WP_010766801.1">
    <property type="nucleotide sequence ID" value="NZ_ASWE01000005.1"/>
</dbReference>
<keyword evidence="8" id="KW-1185">Reference proteome</keyword>
<dbReference type="Gene3D" id="1.10.10.10">
    <property type="entry name" value="Winged helix-like DNA-binding domain superfamily/Winged helix DNA-binding domain"/>
    <property type="match status" value="2"/>
</dbReference>
<dbReference type="GO" id="GO:0006355">
    <property type="term" value="P:regulation of DNA-templated transcription"/>
    <property type="evidence" value="ECO:0007669"/>
    <property type="project" value="InterPro"/>
</dbReference>
<gene>
    <name evidence="7" type="ORF">UC3_00114</name>
</gene>
<keyword evidence="3" id="KW-0010">Activator</keyword>
<comment type="caution">
    <text evidence="7">The sequence shown here is derived from an EMBL/GenBank/DDBJ whole genome shotgun (WGS) entry which is preliminary data.</text>
</comment>
<dbReference type="Pfam" id="PF08279">
    <property type="entry name" value="HTH_11"/>
    <property type="match status" value="1"/>
</dbReference>
<dbReference type="Pfam" id="PF00874">
    <property type="entry name" value="PRD"/>
    <property type="match status" value="1"/>
</dbReference>